<dbReference type="Proteomes" id="UP000237340">
    <property type="component" value="Unassembled WGS sequence"/>
</dbReference>
<dbReference type="EMBL" id="PPXD01000026">
    <property type="protein sequence ID" value="POH62621.1"/>
    <property type="molecule type" value="Genomic_DNA"/>
</dbReference>
<keyword evidence="2" id="KW-1185">Reference proteome</keyword>
<organism evidence="1 2">
    <name type="scientific">Cryobacterium zongtaii</name>
    <dbReference type="NCBI Taxonomy" id="1259217"/>
    <lineage>
        <taxon>Bacteria</taxon>
        <taxon>Bacillati</taxon>
        <taxon>Actinomycetota</taxon>
        <taxon>Actinomycetes</taxon>
        <taxon>Micrococcales</taxon>
        <taxon>Microbacteriaceae</taxon>
        <taxon>Cryobacterium</taxon>
    </lineage>
</organism>
<reference evidence="1 2" key="1">
    <citation type="submission" date="2018-01" db="EMBL/GenBank/DDBJ databases">
        <title>Cryobacterium sp. nov., from glaciers in China.</title>
        <authorList>
            <person name="Liu Q."/>
            <person name="Xin Y.-H."/>
        </authorList>
    </citation>
    <scope>NUCLEOTIDE SEQUENCE [LARGE SCALE GENOMIC DNA]</scope>
    <source>
        <strain evidence="1 2">TMN-42</strain>
    </source>
</reference>
<name>A0A2S3ZAR0_9MICO</name>
<dbReference type="AlphaFoldDB" id="A0A2S3ZAR0"/>
<gene>
    <name evidence="1" type="ORF">C3B61_17430</name>
</gene>
<protein>
    <submittedName>
        <fullName evidence="1">Uncharacterized protein</fullName>
    </submittedName>
</protein>
<comment type="caution">
    <text evidence="1">The sequence shown here is derived from an EMBL/GenBank/DDBJ whole genome shotgun (WGS) entry which is preliminary data.</text>
</comment>
<evidence type="ECO:0000313" key="2">
    <source>
        <dbReference type="Proteomes" id="UP000237340"/>
    </source>
</evidence>
<sequence length="78" mass="8840">MDVLFKVCMYTRARMPDAFPLVSPVAIRRSTRNGRQGRSYRERVPSLWLGERPRLTAQQAEISETSVSVGRRQCVGSA</sequence>
<proteinExistence type="predicted"/>
<evidence type="ECO:0000313" key="1">
    <source>
        <dbReference type="EMBL" id="POH62621.1"/>
    </source>
</evidence>
<accession>A0A2S3ZAR0</accession>